<comment type="caution">
    <text evidence="1">The sequence shown here is derived from an EMBL/GenBank/DDBJ whole genome shotgun (WGS) entry which is preliminary data.</text>
</comment>
<reference evidence="1 2" key="1">
    <citation type="submission" date="2024-08" db="EMBL/GenBank/DDBJ databases">
        <title>Clostridium lapicellarii sp. nov., and Clostridium renhuaiense sp. nov., two species isolated from the mud in a fermentation cellar used for producing sauce-flavour Chinese liquors.</title>
        <authorList>
            <person name="Yang F."/>
            <person name="Wang H."/>
            <person name="Chen L.Q."/>
            <person name="Zhou N."/>
            <person name="Lu J.J."/>
            <person name="Pu X.X."/>
            <person name="Wan B."/>
            <person name="Wang L."/>
            <person name="Liu S.J."/>
        </authorList>
    </citation>
    <scope>NUCLEOTIDE SEQUENCE [LARGE SCALE GENOMIC DNA]</scope>
    <source>
        <strain evidence="1 2">MT-5</strain>
    </source>
</reference>
<dbReference type="RefSeq" id="WP_369705817.1">
    <property type="nucleotide sequence ID" value="NZ_JBGEWD010000030.1"/>
</dbReference>
<evidence type="ECO:0000313" key="1">
    <source>
        <dbReference type="EMBL" id="MEY8001924.1"/>
    </source>
</evidence>
<keyword evidence="2" id="KW-1185">Reference proteome</keyword>
<dbReference type="Proteomes" id="UP001564657">
    <property type="component" value="Unassembled WGS sequence"/>
</dbReference>
<gene>
    <name evidence="1" type="ORF">AB8U03_17370</name>
</gene>
<accession>A0ABV4BT05</accession>
<sequence>MGQNYCQINKNKLEVLETSAYDEVRKNHYGLKNSVYKFLGIIKVKNFSKKRFDEILKSIIKEVYKIPMIPLEIFIFSNSIEVKWIANNFQIIDCGEKYLKLSLQFVKNLDYVNIKDLEVNTGSFLDDPKKLDKKMKDKFNYNPKFNKLCLKMKKIKKLI</sequence>
<name>A0ABV4BT05_9CLOT</name>
<evidence type="ECO:0000313" key="2">
    <source>
        <dbReference type="Proteomes" id="UP001564657"/>
    </source>
</evidence>
<protein>
    <submittedName>
        <fullName evidence="1">Uncharacterized protein</fullName>
    </submittedName>
</protein>
<proteinExistence type="predicted"/>
<organism evidence="1 2">
    <name type="scientific">Clostridium moutaii</name>
    <dbReference type="NCBI Taxonomy" id="3240932"/>
    <lineage>
        <taxon>Bacteria</taxon>
        <taxon>Bacillati</taxon>
        <taxon>Bacillota</taxon>
        <taxon>Clostridia</taxon>
        <taxon>Eubacteriales</taxon>
        <taxon>Clostridiaceae</taxon>
        <taxon>Clostridium</taxon>
    </lineage>
</organism>
<dbReference type="EMBL" id="JBGEWD010000030">
    <property type="protein sequence ID" value="MEY8001924.1"/>
    <property type="molecule type" value="Genomic_DNA"/>
</dbReference>